<reference evidence="1 2" key="1">
    <citation type="submission" date="2018-11" db="EMBL/GenBank/DDBJ databases">
        <authorList>
            <consortium name="Pathogen Informatics"/>
        </authorList>
    </citation>
    <scope>NUCLEOTIDE SEQUENCE [LARGE SCALE GENOMIC DNA]</scope>
</reference>
<organism evidence="1 2">
    <name type="scientific">Dibothriocephalus latus</name>
    <name type="common">Fish tapeworm</name>
    <name type="synonym">Diphyllobothrium latum</name>
    <dbReference type="NCBI Taxonomy" id="60516"/>
    <lineage>
        <taxon>Eukaryota</taxon>
        <taxon>Metazoa</taxon>
        <taxon>Spiralia</taxon>
        <taxon>Lophotrochozoa</taxon>
        <taxon>Platyhelminthes</taxon>
        <taxon>Cestoda</taxon>
        <taxon>Eucestoda</taxon>
        <taxon>Diphyllobothriidea</taxon>
        <taxon>Diphyllobothriidae</taxon>
        <taxon>Dibothriocephalus</taxon>
    </lineage>
</organism>
<name>A0A3P7LTJ3_DIBLA</name>
<evidence type="ECO:0000313" key="2">
    <source>
        <dbReference type="Proteomes" id="UP000281553"/>
    </source>
</evidence>
<proteinExistence type="predicted"/>
<evidence type="ECO:0000313" key="1">
    <source>
        <dbReference type="EMBL" id="VDN13378.1"/>
    </source>
</evidence>
<protein>
    <submittedName>
        <fullName evidence="1">Uncharacterized protein</fullName>
    </submittedName>
</protein>
<dbReference type="Proteomes" id="UP000281553">
    <property type="component" value="Unassembled WGS sequence"/>
</dbReference>
<dbReference type="EMBL" id="UYRU01056240">
    <property type="protein sequence ID" value="VDN13378.1"/>
    <property type="molecule type" value="Genomic_DNA"/>
</dbReference>
<sequence length="162" mass="17515">MALERETYTGPSPQGGSLAIFVVRAAHGRLQEKQSVAALRSHDPGKEKVASRRVAVVSLEATGVSLGGAATGADLGGCSKYSSENLEVEKVPSKFLSDLFVYLVREMRQSMMVAFSPARKIDTRFDPKASHGTVAELLVFADEAEYTGALDWASHFFQVCLF</sequence>
<gene>
    <name evidence="1" type="ORF">DILT_LOCUS9209</name>
</gene>
<keyword evidence="2" id="KW-1185">Reference proteome</keyword>
<dbReference type="AlphaFoldDB" id="A0A3P7LTJ3"/>
<accession>A0A3P7LTJ3</accession>